<dbReference type="PANTHER" id="PTHR43542:SF1">
    <property type="entry name" value="METHYLTRANSFERASE"/>
    <property type="match status" value="1"/>
</dbReference>
<dbReference type="EMBL" id="CP104067">
    <property type="protein sequence ID" value="WAH40385.1"/>
    <property type="molecule type" value="Genomic_DNA"/>
</dbReference>
<gene>
    <name evidence="3" type="primary">rsmD</name>
    <name evidence="3" type="ORF">NZD89_18870</name>
</gene>
<dbReference type="NCBIfam" id="TIGR00095">
    <property type="entry name" value="16S rRNA (guanine(966)-N(2))-methyltransferase RsmD"/>
    <property type="match status" value="1"/>
</dbReference>
<proteinExistence type="predicted"/>
<keyword evidence="4" id="KW-1185">Reference proteome</keyword>
<evidence type="ECO:0000313" key="3">
    <source>
        <dbReference type="EMBL" id="WAH40385.1"/>
    </source>
</evidence>
<dbReference type="CDD" id="cd02440">
    <property type="entry name" value="AdoMet_MTases"/>
    <property type="match status" value="1"/>
</dbReference>
<protein>
    <submittedName>
        <fullName evidence="3">16S rRNA (Guanine(966)-N(2))-methyltransferase RsmD</fullName>
        <ecNumber evidence="3">2.1.1.171</ecNumber>
    </submittedName>
</protein>
<evidence type="ECO:0000256" key="2">
    <source>
        <dbReference type="ARBA" id="ARBA00022679"/>
    </source>
</evidence>
<dbReference type="RefSeq" id="WP_268004282.1">
    <property type="nucleotide sequence ID" value="NZ_BSUT01000001.1"/>
</dbReference>
<evidence type="ECO:0000256" key="1">
    <source>
        <dbReference type="ARBA" id="ARBA00022603"/>
    </source>
</evidence>
<dbReference type="Gene3D" id="3.40.50.150">
    <property type="entry name" value="Vaccinia Virus protein VP39"/>
    <property type="match status" value="1"/>
</dbReference>
<reference evidence="3" key="1">
    <citation type="submission" date="2022-08" db="EMBL/GenBank/DDBJ databases">
        <title>Alicyclobacillus fastidiosus DSM 17978, complete genome.</title>
        <authorList>
            <person name="Wang Q."/>
            <person name="Cai R."/>
            <person name="Wang Z."/>
        </authorList>
    </citation>
    <scope>NUCLEOTIDE SEQUENCE</scope>
    <source>
        <strain evidence="3">DSM 17978</strain>
    </source>
</reference>
<dbReference type="PANTHER" id="PTHR43542">
    <property type="entry name" value="METHYLTRANSFERASE"/>
    <property type="match status" value="1"/>
</dbReference>
<dbReference type="InterPro" id="IPR004398">
    <property type="entry name" value="RNA_MeTrfase_RsmD"/>
</dbReference>
<dbReference type="Proteomes" id="UP001164761">
    <property type="component" value="Chromosome"/>
</dbReference>
<dbReference type="InterPro" id="IPR029063">
    <property type="entry name" value="SAM-dependent_MTases_sf"/>
</dbReference>
<accession>A0ABY6ZE26</accession>
<name>A0ABY6ZE26_9BACL</name>
<keyword evidence="1 3" id="KW-0489">Methyltransferase</keyword>
<sequence length="196" mass="21729">MKSRCNSRKRQIMRVIAGTWKGHALQAPKGRDTRPTTDRVKESMFSLLPHRLDGVVVDLFAGSGALGIEALSRGAAKAVFVDADRRAVGVVRENLAKLNVGDRGVVWVSDWRKAVSRLADEYPDVDWVFLDPPYAQGLWQQAVAALADYVHIHGGIVCETPKHYLLPPDMSGFVQVKYKVYGDIAVSIYEPVVEEL</sequence>
<dbReference type="Pfam" id="PF03602">
    <property type="entry name" value="Cons_hypoth95"/>
    <property type="match status" value="1"/>
</dbReference>
<dbReference type="EC" id="2.1.1.171" evidence="3"/>
<dbReference type="GO" id="GO:0052913">
    <property type="term" value="F:16S rRNA (guanine(966)-N(2))-methyltransferase activity"/>
    <property type="evidence" value="ECO:0007669"/>
    <property type="project" value="UniProtKB-EC"/>
</dbReference>
<keyword evidence="2 3" id="KW-0808">Transferase</keyword>
<dbReference type="PIRSF" id="PIRSF004553">
    <property type="entry name" value="CHP00095"/>
    <property type="match status" value="1"/>
</dbReference>
<dbReference type="SUPFAM" id="SSF53335">
    <property type="entry name" value="S-adenosyl-L-methionine-dependent methyltransferases"/>
    <property type="match status" value="1"/>
</dbReference>
<evidence type="ECO:0000313" key="4">
    <source>
        <dbReference type="Proteomes" id="UP001164761"/>
    </source>
</evidence>
<organism evidence="3 4">
    <name type="scientific">Alicyclobacillus fastidiosus</name>
    <dbReference type="NCBI Taxonomy" id="392011"/>
    <lineage>
        <taxon>Bacteria</taxon>
        <taxon>Bacillati</taxon>
        <taxon>Bacillota</taxon>
        <taxon>Bacilli</taxon>
        <taxon>Bacillales</taxon>
        <taxon>Alicyclobacillaceae</taxon>
        <taxon>Alicyclobacillus</taxon>
    </lineage>
</organism>